<accession>A0A4Y2BEX3</accession>
<evidence type="ECO:0000313" key="2">
    <source>
        <dbReference type="EMBL" id="GBL90821.1"/>
    </source>
</evidence>
<name>A0A4Y2BEX3_ARAVE</name>
<organism evidence="2 3">
    <name type="scientific">Araneus ventricosus</name>
    <name type="common">Orbweaver spider</name>
    <name type="synonym">Epeira ventricosa</name>
    <dbReference type="NCBI Taxonomy" id="182803"/>
    <lineage>
        <taxon>Eukaryota</taxon>
        <taxon>Metazoa</taxon>
        <taxon>Ecdysozoa</taxon>
        <taxon>Arthropoda</taxon>
        <taxon>Chelicerata</taxon>
        <taxon>Arachnida</taxon>
        <taxon>Araneae</taxon>
        <taxon>Araneomorphae</taxon>
        <taxon>Entelegynae</taxon>
        <taxon>Araneoidea</taxon>
        <taxon>Araneidae</taxon>
        <taxon>Araneus</taxon>
    </lineage>
</organism>
<keyword evidence="3" id="KW-1185">Reference proteome</keyword>
<dbReference type="InterPro" id="IPR029526">
    <property type="entry name" value="PGBD"/>
</dbReference>
<protein>
    <recommendedName>
        <fullName evidence="1">PiggyBac transposable element-derived protein domain-containing protein</fullName>
    </recommendedName>
</protein>
<sequence length="91" mass="10754">MRLADFFTLTSAFQSKNCLCALVTPANSVRQKIVRCRQIRRQGHYGHRQKTDKLARVVRLLDSFNENCQKCYRFDDQLTIDEKLEPFRGRC</sequence>
<dbReference type="AlphaFoldDB" id="A0A4Y2BEX3"/>
<feature type="domain" description="PiggyBac transposable element-derived protein" evidence="1">
    <location>
        <begin position="32"/>
        <end position="91"/>
    </location>
</feature>
<dbReference type="Proteomes" id="UP000499080">
    <property type="component" value="Unassembled WGS sequence"/>
</dbReference>
<proteinExistence type="predicted"/>
<comment type="caution">
    <text evidence="2">The sequence shown here is derived from an EMBL/GenBank/DDBJ whole genome shotgun (WGS) entry which is preliminary data.</text>
</comment>
<gene>
    <name evidence="2" type="ORF">AVEN_215553_1</name>
</gene>
<reference evidence="2 3" key="1">
    <citation type="journal article" date="2019" name="Sci. Rep.">
        <title>Orb-weaving spider Araneus ventricosus genome elucidates the spidroin gene catalogue.</title>
        <authorList>
            <person name="Kono N."/>
            <person name="Nakamura H."/>
            <person name="Ohtoshi R."/>
            <person name="Moran D.A.P."/>
            <person name="Shinohara A."/>
            <person name="Yoshida Y."/>
            <person name="Fujiwara M."/>
            <person name="Mori M."/>
            <person name="Tomita M."/>
            <person name="Arakawa K."/>
        </authorList>
    </citation>
    <scope>NUCLEOTIDE SEQUENCE [LARGE SCALE GENOMIC DNA]</scope>
</reference>
<dbReference type="EMBL" id="BGPR01000074">
    <property type="protein sequence ID" value="GBL90821.1"/>
    <property type="molecule type" value="Genomic_DNA"/>
</dbReference>
<evidence type="ECO:0000313" key="3">
    <source>
        <dbReference type="Proteomes" id="UP000499080"/>
    </source>
</evidence>
<dbReference type="Pfam" id="PF13843">
    <property type="entry name" value="DDE_Tnp_1_7"/>
    <property type="match status" value="1"/>
</dbReference>
<evidence type="ECO:0000259" key="1">
    <source>
        <dbReference type="Pfam" id="PF13843"/>
    </source>
</evidence>